<dbReference type="AlphaFoldDB" id="A0AAP0NFP8"/>
<accession>A0AAP0NFP8</accession>
<dbReference type="EMBL" id="JBBPBK010000014">
    <property type="protein sequence ID" value="KAK9270920.1"/>
    <property type="molecule type" value="Genomic_DNA"/>
</dbReference>
<organism evidence="2 3">
    <name type="scientific">Liquidambar formosana</name>
    <name type="common">Formosan gum</name>
    <dbReference type="NCBI Taxonomy" id="63359"/>
    <lineage>
        <taxon>Eukaryota</taxon>
        <taxon>Viridiplantae</taxon>
        <taxon>Streptophyta</taxon>
        <taxon>Embryophyta</taxon>
        <taxon>Tracheophyta</taxon>
        <taxon>Spermatophyta</taxon>
        <taxon>Magnoliopsida</taxon>
        <taxon>eudicotyledons</taxon>
        <taxon>Gunneridae</taxon>
        <taxon>Pentapetalae</taxon>
        <taxon>Saxifragales</taxon>
        <taxon>Altingiaceae</taxon>
        <taxon>Liquidambar</taxon>
    </lineage>
</organism>
<evidence type="ECO:0000259" key="1">
    <source>
        <dbReference type="Pfam" id="PF24750"/>
    </source>
</evidence>
<dbReference type="InterPro" id="IPR056592">
    <property type="entry name" value="Beta-prop_At3g26010-like"/>
</dbReference>
<sequence>MVRFSVIRANVGTRPDDRTLPIETFSSETGEWRELLLTSPSTFNLVPFSICNVIDGIIYWQALGGLVAAYDPSMKEDRLWLIELPQAQIGAMGQSSDGLLQCAIDHAVAFVVWVLRKKLSWFFRDYTRQ</sequence>
<proteinExistence type="predicted"/>
<feature type="domain" description="F-box protein At3g26010-like beta-propeller" evidence="1">
    <location>
        <begin position="2"/>
        <end position="92"/>
    </location>
</feature>
<dbReference type="Pfam" id="PF24750">
    <property type="entry name" value="b-prop_At3g26010-like"/>
    <property type="match status" value="1"/>
</dbReference>
<name>A0AAP0NFP8_LIQFO</name>
<dbReference type="Proteomes" id="UP001415857">
    <property type="component" value="Unassembled WGS sequence"/>
</dbReference>
<keyword evidence="3" id="KW-1185">Reference proteome</keyword>
<comment type="caution">
    <text evidence="2">The sequence shown here is derived from an EMBL/GenBank/DDBJ whole genome shotgun (WGS) entry which is preliminary data.</text>
</comment>
<evidence type="ECO:0000313" key="3">
    <source>
        <dbReference type="Proteomes" id="UP001415857"/>
    </source>
</evidence>
<reference evidence="2 3" key="1">
    <citation type="journal article" date="2024" name="Plant J.">
        <title>Genome sequences and population genomics reveal climatic adaptation and genomic divergence between two closely related sweetgum species.</title>
        <authorList>
            <person name="Xu W.Q."/>
            <person name="Ren C.Q."/>
            <person name="Zhang X.Y."/>
            <person name="Comes H.P."/>
            <person name="Liu X.H."/>
            <person name="Li Y.G."/>
            <person name="Kettle C.J."/>
            <person name="Jalonen R."/>
            <person name="Gaisberger H."/>
            <person name="Ma Y.Z."/>
            <person name="Qiu Y.X."/>
        </authorList>
    </citation>
    <scope>NUCLEOTIDE SEQUENCE [LARGE SCALE GENOMIC DNA]</scope>
    <source>
        <strain evidence="2">Hangzhou</strain>
    </source>
</reference>
<evidence type="ECO:0000313" key="2">
    <source>
        <dbReference type="EMBL" id="KAK9270920.1"/>
    </source>
</evidence>
<gene>
    <name evidence="2" type="ORF">L1049_026507</name>
</gene>
<protein>
    <recommendedName>
        <fullName evidence="1">F-box protein At3g26010-like beta-propeller domain-containing protein</fullName>
    </recommendedName>
</protein>